<accession>A0A815TTJ9</accession>
<evidence type="ECO:0000313" key="4">
    <source>
        <dbReference type="EMBL" id="CAF1510359.1"/>
    </source>
</evidence>
<dbReference type="OrthoDB" id="10046261at2759"/>
<organism evidence="4 7">
    <name type="scientific">Adineta ricciae</name>
    <name type="common">Rotifer</name>
    <dbReference type="NCBI Taxonomy" id="249248"/>
    <lineage>
        <taxon>Eukaryota</taxon>
        <taxon>Metazoa</taxon>
        <taxon>Spiralia</taxon>
        <taxon>Gnathifera</taxon>
        <taxon>Rotifera</taxon>
        <taxon>Eurotatoria</taxon>
        <taxon>Bdelloidea</taxon>
        <taxon>Adinetida</taxon>
        <taxon>Adinetidae</taxon>
        <taxon>Adineta</taxon>
    </lineage>
</organism>
<feature type="domain" description="Bulb-type lectin" evidence="3">
    <location>
        <begin position="100"/>
        <end position="217"/>
    </location>
</feature>
<feature type="region of interest" description="Disordered" evidence="1">
    <location>
        <begin position="1"/>
        <end position="22"/>
    </location>
</feature>
<dbReference type="EMBL" id="CAJNOJ010000689">
    <property type="protein sequence ID" value="CAF1510359.1"/>
    <property type="molecule type" value="Genomic_DNA"/>
</dbReference>
<dbReference type="SUPFAM" id="SSF51110">
    <property type="entry name" value="alpha-D-mannose-specific plant lectins"/>
    <property type="match status" value="1"/>
</dbReference>
<evidence type="ECO:0000313" key="6">
    <source>
        <dbReference type="Proteomes" id="UP000663828"/>
    </source>
</evidence>
<comment type="caution">
    <text evidence="4">The sequence shown here is derived from an EMBL/GenBank/DDBJ whole genome shotgun (WGS) entry which is preliminary data.</text>
</comment>
<dbReference type="Proteomes" id="UP000663828">
    <property type="component" value="Unassembled WGS sequence"/>
</dbReference>
<feature type="transmembrane region" description="Helical" evidence="2">
    <location>
        <begin position="42"/>
        <end position="61"/>
    </location>
</feature>
<keyword evidence="6" id="KW-1185">Reference proteome</keyword>
<dbReference type="Proteomes" id="UP000663852">
    <property type="component" value="Unassembled WGS sequence"/>
</dbReference>
<dbReference type="Gene3D" id="2.90.10.10">
    <property type="entry name" value="Bulb-type lectin domain"/>
    <property type="match status" value="1"/>
</dbReference>
<proteinExistence type="predicted"/>
<evidence type="ECO:0000259" key="3">
    <source>
        <dbReference type="PROSITE" id="PS50927"/>
    </source>
</evidence>
<evidence type="ECO:0000256" key="2">
    <source>
        <dbReference type="SAM" id="Phobius"/>
    </source>
</evidence>
<name>A0A815TTJ9_ADIRI</name>
<evidence type="ECO:0000256" key="1">
    <source>
        <dbReference type="SAM" id="MobiDB-lite"/>
    </source>
</evidence>
<gene>
    <name evidence="4" type="ORF">EDS130_LOCUS43206</name>
    <name evidence="5" type="ORF">XAT740_LOCUS40624</name>
</gene>
<evidence type="ECO:0000313" key="7">
    <source>
        <dbReference type="Proteomes" id="UP000663852"/>
    </source>
</evidence>
<reference evidence="4" key="1">
    <citation type="submission" date="2021-02" db="EMBL/GenBank/DDBJ databases">
        <authorList>
            <person name="Nowell W R."/>
        </authorList>
    </citation>
    <scope>NUCLEOTIDE SEQUENCE</scope>
</reference>
<protein>
    <recommendedName>
        <fullName evidence="3">Bulb-type lectin domain-containing protein</fullName>
    </recommendedName>
</protein>
<dbReference type="InterPro" id="IPR036426">
    <property type="entry name" value="Bulb-type_lectin_dom_sf"/>
</dbReference>
<feature type="region of interest" description="Disordered" evidence="1">
    <location>
        <begin position="70"/>
        <end position="94"/>
    </location>
</feature>
<keyword evidence="2" id="KW-1133">Transmembrane helix</keyword>
<dbReference type="PROSITE" id="PS50927">
    <property type="entry name" value="BULB_LECTIN"/>
    <property type="match status" value="1"/>
</dbReference>
<evidence type="ECO:0000313" key="5">
    <source>
        <dbReference type="EMBL" id="CAF1518107.1"/>
    </source>
</evidence>
<feature type="compositionally biased region" description="Low complexity" evidence="1">
    <location>
        <begin position="81"/>
        <end position="94"/>
    </location>
</feature>
<sequence length="232" mass="25945">MTKITPTNVENTDTNNFPSNDNDTIEPSIDRIARFRIIQKRALLVSCLIVVIGLIAVTIALRIKPLTTKNSDAVDDPSKQTPNTFSTASTTSTPSILSPLCTDNKGKSLFDNEFLYSPASQTYAAGLLNGQFGIYRAYRYGNVTSSSIWLADQKLILGIELKLQRDRSLHVYSSIEAIWGSGTYNGGDRGPFCLKMEETGNLRWIDKDKRILWQTNSTEERNEQLLFARIIT</sequence>
<keyword evidence="2" id="KW-0472">Membrane</keyword>
<dbReference type="InterPro" id="IPR001480">
    <property type="entry name" value="Bulb-type_lectin_dom"/>
</dbReference>
<keyword evidence="2" id="KW-0812">Transmembrane</keyword>
<dbReference type="AlphaFoldDB" id="A0A815TTJ9"/>
<dbReference type="EMBL" id="CAJNOR010004642">
    <property type="protein sequence ID" value="CAF1518107.1"/>
    <property type="molecule type" value="Genomic_DNA"/>
</dbReference>